<evidence type="ECO:0000256" key="1">
    <source>
        <dbReference type="SAM" id="MobiDB-lite"/>
    </source>
</evidence>
<sequence length="478" mass="54498">MIHDVKYQSSNSFTLALSNIEQAPTMRKKHFLPNLWYKTEHRCNVNLYNSTTLPEDQSHESRLALNVASNSQAMNNSKARNDWHTFTLFNCQHANIVSIARLAENYRNENLPIFMKVDCIILSKLNGNLDLRHCDFQSNPIQINSHLSLLIHLQFIRFINSDRLINLYKQQQTNLKINGGIKPALFRQAKPEVQKLSAGRPMVHPPSQTVTAKEGESLDIVVEFCAEPRHTKVLWMSEKNVYVPGAEARDGVQALAIEHLVIGLNLSPITQTLAKGWNVKSRGSRRAQTRSGNGTKRETGDEERITGEKEESKRTENARNLADGVACRLIVRDEKEKESNFHCETIQTARRELKNHLSRIKTKLTYEILHKKSLIPPKFPASPCNLSDNTNLGDGPASLIEFRFIRSVYMISVDLHRTVTIARKVRDPLTIKHYVALLAYTRGEVETLSPDEESLTPRGRRKRNLVQCTWDRNGLRGL</sequence>
<dbReference type="Proteomes" id="UP000053105">
    <property type="component" value="Unassembled WGS sequence"/>
</dbReference>
<evidence type="ECO:0000313" key="2">
    <source>
        <dbReference type="EMBL" id="KOX70740.1"/>
    </source>
</evidence>
<accession>A0A0M8ZTD4</accession>
<dbReference type="AlphaFoldDB" id="A0A0M8ZTD4"/>
<feature type="compositionally biased region" description="Basic and acidic residues" evidence="1">
    <location>
        <begin position="295"/>
        <end position="317"/>
    </location>
</feature>
<dbReference type="OrthoDB" id="9442762at2759"/>
<dbReference type="STRING" id="166423.A0A0M8ZTD4"/>
<keyword evidence="3" id="KW-1185">Reference proteome</keyword>
<name>A0A0M8ZTD4_9HYME</name>
<gene>
    <name evidence="2" type="ORF">WN51_02164</name>
</gene>
<evidence type="ECO:0000313" key="3">
    <source>
        <dbReference type="Proteomes" id="UP000053105"/>
    </source>
</evidence>
<feature type="region of interest" description="Disordered" evidence="1">
    <location>
        <begin position="278"/>
        <end position="317"/>
    </location>
</feature>
<proteinExistence type="predicted"/>
<dbReference type="EMBL" id="KQ435851">
    <property type="protein sequence ID" value="KOX70740.1"/>
    <property type="molecule type" value="Genomic_DNA"/>
</dbReference>
<organism evidence="2 3">
    <name type="scientific">Melipona quadrifasciata</name>
    <dbReference type="NCBI Taxonomy" id="166423"/>
    <lineage>
        <taxon>Eukaryota</taxon>
        <taxon>Metazoa</taxon>
        <taxon>Ecdysozoa</taxon>
        <taxon>Arthropoda</taxon>
        <taxon>Hexapoda</taxon>
        <taxon>Insecta</taxon>
        <taxon>Pterygota</taxon>
        <taxon>Neoptera</taxon>
        <taxon>Endopterygota</taxon>
        <taxon>Hymenoptera</taxon>
        <taxon>Apocrita</taxon>
        <taxon>Aculeata</taxon>
        <taxon>Apoidea</taxon>
        <taxon>Anthophila</taxon>
        <taxon>Apidae</taxon>
        <taxon>Melipona</taxon>
    </lineage>
</organism>
<protein>
    <submittedName>
        <fullName evidence="2">Uncharacterized protein</fullName>
    </submittedName>
</protein>
<reference evidence="2 3" key="1">
    <citation type="submission" date="2015-07" db="EMBL/GenBank/DDBJ databases">
        <title>The genome of Melipona quadrifasciata.</title>
        <authorList>
            <person name="Pan H."/>
            <person name="Kapheim K."/>
        </authorList>
    </citation>
    <scope>NUCLEOTIDE SEQUENCE [LARGE SCALE GENOMIC DNA]</scope>
    <source>
        <strain evidence="2">0111107301</strain>
        <tissue evidence="2">Whole body</tissue>
    </source>
</reference>